<dbReference type="EMBL" id="JAEKNR010000018">
    <property type="protein sequence ID" value="MBJ7596703.1"/>
    <property type="molecule type" value="Genomic_DNA"/>
</dbReference>
<dbReference type="Proteomes" id="UP000612893">
    <property type="component" value="Unassembled WGS sequence"/>
</dbReference>
<gene>
    <name evidence="2" type="ORF">JF922_01265</name>
</gene>
<keyword evidence="3" id="KW-1185">Reference proteome</keyword>
<proteinExistence type="predicted"/>
<feature type="transmembrane region" description="Helical" evidence="1">
    <location>
        <begin position="86"/>
        <end position="109"/>
    </location>
</feature>
<dbReference type="AlphaFoldDB" id="A0A934N791"/>
<name>A0A934N791_9BACT</name>
<feature type="transmembrane region" description="Helical" evidence="1">
    <location>
        <begin position="12"/>
        <end position="35"/>
    </location>
</feature>
<dbReference type="RefSeq" id="WP_338198532.1">
    <property type="nucleotide sequence ID" value="NZ_JAEKNR010000018.1"/>
</dbReference>
<sequence length="166" mass="17958">MTRGAGRRKLVLTTHVTSTVGWLGAVAAFLALALVGLGSHDSGTVRGMYLGMEATGWFVIVPLSLASLLTGLIQSLSTEWGLFRHYWILATLLINVLSASVLLLFMLGLSYTEVATPRPTVHAGAALVMLFAATTLSVYKPRGMTSYGWRKQRERRVLAQQRGGLP</sequence>
<feature type="transmembrane region" description="Helical" evidence="1">
    <location>
        <begin position="121"/>
        <end position="139"/>
    </location>
</feature>
<keyword evidence="1" id="KW-1133">Transmembrane helix</keyword>
<evidence type="ECO:0000256" key="1">
    <source>
        <dbReference type="SAM" id="Phobius"/>
    </source>
</evidence>
<comment type="caution">
    <text evidence="2">The sequence shown here is derived from an EMBL/GenBank/DDBJ whole genome shotgun (WGS) entry which is preliminary data.</text>
</comment>
<feature type="transmembrane region" description="Helical" evidence="1">
    <location>
        <begin position="55"/>
        <end position="74"/>
    </location>
</feature>
<keyword evidence="1" id="KW-0472">Membrane</keyword>
<evidence type="ECO:0000313" key="2">
    <source>
        <dbReference type="EMBL" id="MBJ7596703.1"/>
    </source>
</evidence>
<reference evidence="2" key="1">
    <citation type="submission" date="2020-10" db="EMBL/GenBank/DDBJ databases">
        <title>Ca. Dormibacterota MAGs.</title>
        <authorList>
            <person name="Montgomery K."/>
        </authorList>
    </citation>
    <scope>NUCLEOTIDE SEQUENCE [LARGE SCALE GENOMIC DNA]</scope>
    <source>
        <strain evidence="2">SC8812_S17_10</strain>
    </source>
</reference>
<evidence type="ECO:0000313" key="3">
    <source>
        <dbReference type="Proteomes" id="UP000612893"/>
    </source>
</evidence>
<organism evidence="2 3">
    <name type="scientific">Candidatus Nephthysia bennettiae</name>
    <dbReference type="NCBI Taxonomy" id="3127016"/>
    <lineage>
        <taxon>Bacteria</taxon>
        <taxon>Bacillati</taxon>
        <taxon>Candidatus Dormiibacterota</taxon>
        <taxon>Candidatus Dormibacteria</taxon>
        <taxon>Candidatus Dormibacterales</taxon>
        <taxon>Candidatus Dormibacteraceae</taxon>
        <taxon>Candidatus Nephthysia</taxon>
    </lineage>
</organism>
<keyword evidence="1" id="KW-0812">Transmembrane</keyword>
<accession>A0A934N791</accession>
<protein>
    <submittedName>
        <fullName evidence="2">DUF2269 domain-containing protein</fullName>
    </submittedName>
</protein>